<dbReference type="PANTHER" id="PTHR40465:SF1">
    <property type="entry name" value="DUF6534 DOMAIN-CONTAINING PROTEIN"/>
    <property type="match status" value="1"/>
</dbReference>
<keyword evidence="1" id="KW-0812">Transmembrane</keyword>
<organism evidence="3 4">
    <name type="scientific">Schizopora paradoxa</name>
    <dbReference type="NCBI Taxonomy" id="27342"/>
    <lineage>
        <taxon>Eukaryota</taxon>
        <taxon>Fungi</taxon>
        <taxon>Dikarya</taxon>
        <taxon>Basidiomycota</taxon>
        <taxon>Agaricomycotina</taxon>
        <taxon>Agaricomycetes</taxon>
        <taxon>Hymenochaetales</taxon>
        <taxon>Schizoporaceae</taxon>
        <taxon>Schizopora</taxon>
    </lineage>
</organism>
<feature type="domain" description="DUF6534" evidence="2">
    <location>
        <begin position="171"/>
        <end position="257"/>
    </location>
</feature>
<gene>
    <name evidence="3" type="ORF">SCHPADRAFT_900136</name>
</gene>
<feature type="transmembrane region" description="Helical" evidence="1">
    <location>
        <begin position="205"/>
        <end position="225"/>
    </location>
</feature>
<sequence length="323" mass="35843">MSDAAAALPKLDNTFGAMYLGVIIAMALWGASTIQAYYYYDTYPKDAWQLKLLVAVVWALDSAHQALITASVYRYLITNFFNPAHLNAIEATLRHMVILNVVIIAVVQGFFLFRVWRLSQKNYVLVGILGILNGAQFVSIAVYYGKCYHMTSLAQLQTLLTLEKICNVFGAVSDISIAGTLVFLLRKSRTGFKRTETLVNRLVMFTINTGLITSMCAIMALVSVLAWPNTFLYIAFYLLISRLYTNSLLATLNARASLGRSSPGATTQDESQLNSFHLSRVKIGDTKNSTGHMGVKVDTETYVDSFKSAPSQNTMQYNFKPAQ</sequence>
<accession>A0A0H2SLK7</accession>
<dbReference type="OrthoDB" id="3263055at2759"/>
<feature type="transmembrane region" description="Helical" evidence="1">
    <location>
        <begin position="165"/>
        <end position="185"/>
    </location>
</feature>
<dbReference type="AlphaFoldDB" id="A0A0H2SLK7"/>
<keyword evidence="1" id="KW-0472">Membrane</keyword>
<evidence type="ECO:0000259" key="2">
    <source>
        <dbReference type="Pfam" id="PF20152"/>
    </source>
</evidence>
<feature type="transmembrane region" description="Helical" evidence="1">
    <location>
        <begin position="17"/>
        <end position="40"/>
    </location>
</feature>
<dbReference type="InterPro" id="IPR045339">
    <property type="entry name" value="DUF6534"/>
</dbReference>
<feature type="transmembrane region" description="Helical" evidence="1">
    <location>
        <begin position="123"/>
        <end position="145"/>
    </location>
</feature>
<keyword evidence="1" id="KW-1133">Transmembrane helix</keyword>
<dbReference type="InParanoid" id="A0A0H2SLK7"/>
<keyword evidence="4" id="KW-1185">Reference proteome</keyword>
<evidence type="ECO:0000256" key="1">
    <source>
        <dbReference type="SAM" id="Phobius"/>
    </source>
</evidence>
<dbReference type="EMBL" id="KQ085899">
    <property type="protein sequence ID" value="KLO17951.1"/>
    <property type="molecule type" value="Genomic_DNA"/>
</dbReference>
<feature type="transmembrane region" description="Helical" evidence="1">
    <location>
        <begin position="231"/>
        <end position="252"/>
    </location>
</feature>
<reference evidence="3 4" key="1">
    <citation type="submission" date="2015-04" db="EMBL/GenBank/DDBJ databases">
        <title>Complete genome sequence of Schizopora paradoxa KUC8140, a cosmopolitan wood degrader in East Asia.</title>
        <authorList>
            <consortium name="DOE Joint Genome Institute"/>
            <person name="Min B."/>
            <person name="Park H."/>
            <person name="Jang Y."/>
            <person name="Kim J.-J."/>
            <person name="Kim K.H."/>
            <person name="Pangilinan J."/>
            <person name="Lipzen A."/>
            <person name="Riley R."/>
            <person name="Grigoriev I.V."/>
            <person name="Spatafora J.W."/>
            <person name="Choi I.-G."/>
        </authorList>
    </citation>
    <scope>NUCLEOTIDE SEQUENCE [LARGE SCALE GENOMIC DNA]</scope>
    <source>
        <strain evidence="3 4">KUC8140</strain>
    </source>
</reference>
<dbReference type="Proteomes" id="UP000053477">
    <property type="component" value="Unassembled WGS sequence"/>
</dbReference>
<protein>
    <recommendedName>
        <fullName evidence="2">DUF6534 domain-containing protein</fullName>
    </recommendedName>
</protein>
<dbReference type="Pfam" id="PF20152">
    <property type="entry name" value="DUF6534"/>
    <property type="match status" value="1"/>
</dbReference>
<evidence type="ECO:0000313" key="3">
    <source>
        <dbReference type="EMBL" id="KLO17951.1"/>
    </source>
</evidence>
<evidence type="ECO:0000313" key="4">
    <source>
        <dbReference type="Proteomes" id="UP000053477"/>
    </source>
</evidence>
<feature type="transmembrane region" description="Helical" evidence="1">
    <location>
        <begin position="52"/>
        <end position="76"/>
    </location>
</feature>
<dbReference type="PANTHER" id="PTHR40465">
    <property type="entry name" value="CHROMOSOME 1, WHOLE GENOME SHOTGUN SEQUENCE"/>
    <property type="match status" value="1"/>
</dbReference>
<feature type="transmembrane region" description="Helical" evidence="1">
    <location>
        <begin position="96"/>
        <end position="116"/>
    </location>
</feature>
<name>A0A0H2SLK7_9AGAM</name>
<proteinExistence type="predicted"/>